<dbReference type="InterPro" id="IPR050738">
    <property type="entry name" value="Sulfatase"/>
</dbReference>
<accession>A0ABV8RSU3</accession>
<proteinExistence type="inferred from homology"/>
<evidence type="ECO:0000256" key="4">
    <source>
        <dbReference type="ARBA" id="ARBA00022837"/>
    </source>
</evidence>
<comment type="caution">
    <text evidence="6">The sequence shown here is derived from an EMBL/GenBank/DDBJ whole genome shotgun (WGS) entry which is preliminary data.</text>
</comment>
<name>A0ABV8RSU3_9SPHN</name>
<dbReference type="RefSeq" id="WP_379539907.1">
    <property type="nucleotide sequence ID" value="NZ_JBHSDR010000008.1"/>
</dbReference>
<dbReference type="InterPro" id="IPR000917">
    <property type="entry name" value="Sulfatase_N"/>
</dbReference>
<evidence type="ECO:0000256" key="1">
    <source>
        <dbReference type="ARBA" id="ARBA00008779"/>
    </source>
</evidence>
<dbReference type="EMBL" id="JBHSDR010000008">
    <property type="protein sequence ID" value="MFC4296337.1"/>
    <property type="molecule type" value="Genomic_DNA"/>
</dbReference>
<dbReference type="InterPro" id="IPR024607">
    <property type="entry name" value="Sulfatase_CS"/>
</dbReference>
<reference evidence="7" key="1">
    <citation type="journal article" date="2019" name="Int. J. Syst. Evol. Microbiol.">
        <title>The Global Catalogue of Microorganisms (GCM) 10K type strain sequencing project: providing services to taxonomists for standard genome sequencing and annotation.</title>
        <authorList>
            <consortium name="The Broad Institute Genomics Platform"/>
            <consortium name="The Broad Institute Genome Sequencing Center for Infectious Disease"/>
            <person name="Wu L."/>
            <person name="Ma J."/>
        </authorList>
    </citation>
    <scope>NUCLEOTIDE SEQUENCE [LARGE SCALE GENOMIC DNA]</scope>
    <source>
        <strain evidence="7">CGMCC 1.12989</strain>
    </source>
</reference>
<dbReference type="PANTHER" id="PTHR42693:SF53">
    <property type="entry name" value="ENDO-4-O-SULFATASE"/>
    <property type="match status" value="1"/>
</dbReference>
<evidence type="ECO:0000256" key="2">
    <source>
        <dbReference type="ARBA" id="ARBA00022723"/>
    </source>
</evidence>
<dbReference type="Gene3D" id="3.40.720.10">
    <property type="entry name" value="Alkaline Phosphatase, subunit A"/>
    <property type="match status" value="1"/>
</dbReference>
<dbReference type="Pfam" id="PF00884">
    <property type="entry name" value="Sulfatase"/>
    <property type="match status" value="1"/>
</dbReference>
<dbReference type="InterPro" id="IPR017850">
    <property type="entry name" value="Alkaline_phosphatase_core_sf"/>
</dbReference>
<gene>
    <name evidence="6" type="ORF">ACFO0A_14865</name>
</gene>
<evidence type="ECO:0000313" key="6">
    <source>
        <dbReference type="EMBL" id="MFC4296337.1"/>
    </source>
</evidence>
<keyword evidence="4" id="KW-0106">Calcium</keyword>
<dbReference type="SUPFAM" id="SSF53649">
    <property type="entry name" value="Alkaline phosphatase-like"/>
    <property type="match status" value="1"/>
</dbReference>
<organism evidence="6 7">
    <name type="scientific">Novosphingobium tardum</name>
    <dbReference type="NCBI Taxonomy" id="1538021"/>
    <lineage>
        <taxon>Bacteria</taxon>
        <taxon>Pseudomonadati</taxon>
        <taxon>Pseudomonadota</taxon>
        <taxon>Alphaproteobacteria</taxon>
        <taxon>Sphingomonadales</taxon>
        <taxon>Sphingomonadaceae</taxon>
        <taxon>Novosphingobium</taxon>
    </lineage>
</organism>
<dbReference type="PROSITE" id="PS00149">
    <property type="entry name" value="SULFATASE_2"/>
    <property type="match status" value="1"/>
</dbReference>
<comment type="similarity">
    <text evidence="1">Belongs to the sulfatase family.</text>
</comment>
<keyword evidence="3" id="KW-0378">Hydrolase</keyword>
<dbReference type="Gene3D" id="3.30.1120.10">
    <property type="match status" value="1"/>
</dbReference>
<dbReference type="Proteomes" id="UP001595828">
    <property type="component" value="Unassembled WGS sequence"/>
</dbReference>
<protein>
    <submittedName>
        <fullName evidence="6">Sulfatase-like hydrolase/transferase</fullName>
    </submittedName>
</protein>
<evidence type="ECO:0000256" key="3">
    <source>
        <dbReference type="ARBA" id="ARBA00022801"/>
    </source>
</evidence>
<dbReference type="PANTHER" id="PTHR42693">
    <property type="entry name" value="ARYLSULFATASE FAMILY MEMBER"/>
    <property type="match status" value="1"/>
</dbReference>
<evidence type="ECO:0000259" key="5">
    <source>
        <dbReference type="Pfam" id="PF00884"/>
    </source>
</evidence>
<keyword evidence="7" id="KW-1185">Reference proteome</keyword>
<sequence>MLAGPALAAPAKSTHTQPNIVVILADDAGFHDFGFQGSREFRTPNIDALARQGTVYSAAYASTPFCSPSRAGLLTGRYTQRFGYEFNLTQAPPKGVDPQFMGLDTGEKTAADLFRAAGYTTYAVGKWHLGEQAQFDPRRRGFDHFYGFAGGGSTYFPEKISPKIIQRDGVAERPAQYLTDQFGDEAVRDIEQSRDRPFFLYLAFNAVHAPMNARPEDEALFAAITDPQRRRLAAMTWALDRAVGNVISALKRTGVADNTLIVFTNDNGGDCIDIGASNAPLRGTKGTLLEGGVRVPMILKLPQGARPDARVEAPVSLLDVLPTVLDAAAIPAPPTLDGRSLLSTPAAFDKRPLFWRYDNMAAMRLGRWKLLRYPDRPPELYDIAADIGETHNLADAHPDQTRSMLKQIFAWEGTVEHPRWHTGSFWSQEDVRRYSADHVKAENDKAKGALFGK</sequence>
<evidence type="ECO:0000313" key="7">
    <source>
        <dbReference type="Proteomes" id="UP001595828"/>
    </source>
</evidence>
<feature type="domain" description="Sulfatase N-terminal" evidence="5">
    <location>
        <begin position="18"/>
        <end position="328"/>
    </location>
</feature>
<keyword evidence="2" id="KW-0479">Metal-binding</keyword>